<evidence type="ECO:0000256" key="1">
    <source>
        <dbReference type="ARBA" id="ARBA00034117"/>
    </source>
</evidence>
<reference evidence="4" key="1">
    <citation type="submission" date="2022-07" db="EMBL/GenBank/DDBJ databases">
        <title>FELIX.</title>
        <authorList>
            <person name="Wan K.H."/>
            <person name="Park S."/>
            <person name="Lawrence Q."/>
            <person name="Eichenberger J.P."/>
            <person name="Booth B.W."/>
            <person name="Piaggio A.J."/>
            <person name="Chandler J.C."/>
            <person name="Franklin A.B."/>
            <person name="Celniker S.E."/>
        </authorList>
    </citation>
    <scope>NUCLEOTIDE SEQUENCE</scope>
    <source>
        <strain evidence="4">QA-1986 374</strain>
    </source>
</reference>
<protein>
    <submittedName>
        <fullName evidence="4">LXG domain-containing protein</fullName>
    </submittedName>
</protein>
<dbReference type="InterPro" id="IPR006829">
    <property type="entry name" value="LXG_dom"/>
</dbReference>
<evidence type="ECO:0000256" key="2">
    <source>
        <dbReference type="SAM" id="MobiDB-lite"/>
    </source>
</evidence>
<evidence type="ECO:0000259" key="3">
    <source>
        <dbReference type="PROSITE" id="PS51756"/>
    </source>
</evidence>
<evidence type="ECO:0000313" key="4">
    <source>
        <dbReference type="EMBL" id="UUI05214.1"/>
    </source>
</evidence>
<comment type="similarity">
    <text evidence="1">In the N-terminal section; belongs to the LXG family.</text>
</comment>
<evidence type="ECO:0000313" key="5">
    <source>
        <dbReference type="Proteomes" id="UP001059773"/>
    </source>
</evidence>
<proteinExistence type="inferred from homology"/>
<keyword evidence="5" id="KW-1185">Reference proteome</keyword>
<accession>A0ABY5K3B8</accession>
<feature type="domain" description="LXG" evidence="3">
    <location>
        <begin position="1"/>
        <end position="216"/>
    </location>
</feature>
<dbReference type="Pfam" id="PF04740">
    <property type="entry name" value="LXG"/>
    <property type="match status" value="1"/>
</dbReference>
<feature type="region of interest" description="Disordered" evidence="2">
    <location>
        <begin position="186"/>
        <end position="228"/>
    </location>
</feature>
<name>A0ABY5K3B8_9BACI</name>
<organism evidence="4 5">
    <name type="scientific">Oceanobacillus jeddahense</name>
    <dbReference type="NCBI Taxonomy" id="1462527"/>
    <lineage>
        <taxon>Bacteria</taxon>
        <taxon>Bacillati</taxon>
        <taxon>Bacillota</taxon>
        <taxon>Bacilli</taxon>
        <taxon>Bacillales</taxon>
        <taxon>Bacillaceae</taxon>
        <taxon>Oceanobacillus</taxon>
    </lineage>
</organism>
<dbReference type="EMBL" id="CP101914">
    <property type="protein sequence ID" value="UUI05214.1"/>
    <property type="molecule type" value="Genomic_DNA"/>
</dbReference>
<dbReference type="PROSITE" id="PS51756">
    <property type="entry name" value="LXG"/>
    <property type="match status" value="1"/>
</dbReference>
<dbReference type="Proteomes" id="UP001059773">
    <property type="component" value="Chromosome"/>
</dbReference>
<dbReference type="RefSeq" id="WP_256710101.1">
    <property type="nucleotide sequence ID" value="NZ_CP101914.1"/>
</dbReference>
<sequence>MQEASTNFRSQLDKVVEHIEAVNGMSSFSGKAAKEAKQYFSELHVTLLESFKGLFDDLEANLEQHLEEFQSEVDVSETAIIQSNYLQDIQEDVNELYEDLVTQDETIHDTINDVSDISSATPPSFSDVDEYKNKAIKKLKEVDEDLASFTGKGDETDVEAIMSKIETAMNSAQTSDGQARFADFERASQGSDLRKLQEYNERKQEEQMEKAKDARDSVLRDQDESSARDVVNKAYQEFEDGDISYDQYTAIVDSVKNTSEHIGEEGLKGNATETFITYLENHDMLDQYMVEHLDDRSNYYLDQAKEDYKSKDIDKVTYEFIRFGIIQEGTSFIKNASDEKLPSSVS</sequence>
<gene>
    <name evidence="4" type="ORF">NP439_11465</name>
</gene>